<accession>A0A9R0XUY0</accession>
<evidence type="ECO:0000313" key="2">
    <source>
        <dbReference type="EMBL" id="VAI43028.1"/>
    </source>
</evidence>
<name>A0A9R0XUY0_TRITD</name>
<evidence type="ECO:0000256" key="1">
    <source>
        <dbReference type="SAM" id="MobiDB-lite"/>
    </source>
</evidence>
<dbReference type="AlphaFoldDB" id="A0A9R0XUY0"/>
<reference evidence="2 3" key="1">
    <citation type="submission" date="2017-09" db="EMBL/GenBank/DDBJ databases">
        <authorList>
            <consortium name="International Durum Wheat Genome Sequencing Consortium (IDWGSC)"/>
            <person name="Milanesi L."/>
        </authorList>
    </citation>
    <scope>NUCLEOTIDE SEQUENCE [LARGE SCALE GENOMIC DNA]</scope>
    <source>
        <strain evidence="3">cv. Svevo</strain>
    </source>
</reference>
<feature type="region of interest" description="Disordered" evidence="1">
    <location>
        <begin position="475"/>
        <end position="495"/>
    </location>
</feature>
<feature type="compositionally biased region" description="Basic and acidic residues" evidence="1">
    <location>
        <begin position="435"/>
        <end position="450"/>
    </location>
</feature>
<evidence type="ECO:0000313" key="3">
    <source>
        <dbReference type="Proteomes" id="UP000324705"/>
    </source>
</evidence>
<protein>
    <submittedName>
        <fullName evidence="2">Uncharacterized protein</fullName>
    </submittedName>
</protein>
<gene>
    <name evidence="2" type="ORF">TRITD_6Av1G024390</name>
</gene>
<organism evidence="2 3">
    <name type="scientific">Triticum turgidum subsp. durum</name>
    <name type="common">Durum wheat</name>
    <name type="synonym">Triticum durum</name>
    <dbReference type="NCBI Taxonomy" id="4567"/>
    <lineage>
        <taxon>Eukaryota</taxon>
        <taxon>Viridiplantae</taxon>
        <taxon>Streptophyta</taxon>
        <taxon>Embryophyta</taxon>
        <taxon>Tracheophyta</taxon>
        <taxon>Spermatophyta</taxon>
        <taxon>Magnoliopsida</taxon>
        <taxon>Liliopsida</taxon>
        <taxon>Poales</taxon>
        <taxon>Poaceae</taxon>
        <taxon>BOP clade</taxon>
        <taxon>Pooideae</taxon>
        <taxon>Triticodae</taxon>
        <taxon>Triticeae</taxon>
        <taxon>Triticinae</taxon>
        <taxon>Triticum</taxon>
    </lineage>
</organism>
<sequence length="505" mass="53994">MRRIRSLICEWNTLRSVQHELALPPHGYAARLGHVQLLRPPAAGDLPVEVVEEAREHELHVGQAERHAGAHPPAGAEGDELEVAALEVHGSALGLEPLRLEPLGVLPVCPVPAQGPRVYQHLGPLGDLVPHHLAPLPAPPGQQERHRRVQPQRFPDHQAEVAQPSHVALRRRALALACLPDLGLRLAEEARVSYQLRHDPFERRGRRLAPGREDLQDDGGDDLGGEGALRAAVPLHPQEHAEQVVLAVAAVGAAGAVADDVVQDVAHVAVAPLGLPEPAAEPARRRRRREQVGQVEAGGQLHRLVDLAQELVAPRAPAAHGRPHHDVVYHARHPLAELDDGAEAGVAGASALLGDGAEQARGLVLPDVAEGLDAARAEELEDAHPAELAPQVAVGGEEDVVPAAAEDGQRGREVAAGEGGVVRLEDLPGGLGGGDDQRGHGAEAEQHDRAVPAGELTQRPVRQVAVARQQDVVEAADERQLPWPRRQPLLPWRRRGRVNLHDEVD</sequence>
<dbReference type="Gramene" id="TRITD6Av1G024390.1">
    <property type="protein sequence ID" value="TRITD6Av1G024390.1"/>
    <property type="gene ID" value="TRITD6Av1G024390"/>
</dbReference>
<dbReference type="Proteomes" id="UP000324705">
    <property type="component" value="Chromosome 6A"/>
</dbReference>
<feature type="compositionally biased region" description="Low complexity" evidence="1">
    <location>
        <begin position="481"/>
        <end position="491"/>
    </location>
</feature>
<feature type="compositionally biased region" description="Acidic residues" evidence="1">
    <location>
        <begin position="215"/>
        <end position="224"/>
    </location>
</feature>
<dbReference type="EMBL" id="LT934121">
    <property type="protein sequence ID" value="VAI43028.1"/>
    <property type="molecule type" value="Genomic_DNA"/>
</dbReference>
<keyword evidence="3" id="KW-1185">Reference proteome</keyword>
<feature type="region of interest" description="Disordered" evidence="1">
    <location>
        <begin position="205"/>
        <end position="227"/>
    </location>
</feature>
<feature type="region of interest" description="Disordered" evidence="1">
    <location>
        <begin position="428"/>
        <end position="460"/>
    </location>
</feature>
<proteinExistence type="predicted"/>
<dbReference type="OMA" id="AITREPC"/>